<accession>A0A381V656</accession>
<dbReference type="Gene3D" id="3.40.630.40">
    <property type="entry name" value="Zn-dependent exopeptidases"/>
    <property type="match status" value="1"/>
</dbReference>
<dbReference type="InterPro" id="IPR007709">
    <property type="entry name" value="N-FG_amidohydro"/>
</dbReference>
<feature type="non-terminal residue" evidence="1">
    <location>
        <position position="202"/>
    </location>
</feature>
<protein>
    <recommendedName>
        <fullName evidence="2">N-formylglutamate amidohydrolase</fullName>
    </recommendedName>
</protein>
<gene>
    <name evidence="1" type="ORF">METZ01_LOCUS88011</name>
</gene>
<evidence type="ECO:0000313" key="1">
    <source>
        <dbReference type="EMBL" id="SVA35157.1"/>
    </source>
</evidence>
<dbReference type="AlphaFoldDB" id="A0A381V656"/>
<organism evidence="1">
    <name type="scientific">marine metagenome</name>
    <dbReference type="NCBI Taxonomy" id="408172"/>
    <lineage>
        <taxon>unclassified sequences</taxon>
        <taxon>metagenomes</taxon>
        <taxon>ecological metagenomes</taxon>
    </lineage>
</organism>
<evidence type="ECO:0008006" key="2">
    <source>
        <dbReference type="Google" id="ProtNLM"/>
    </source>
</evidence>
<dbReference type="SUPFAM" id="SSF53187">
    <property type="entry name" value="Zn-dependent exopeptidases"/>
    <property type="match status" value="1"/>
</dbReference>
<proteinExistence type="predicted"/>
<dbReference type="EMBL" id="UINC01007804">
    <property type="protein sequence ID" value="SVA35157.1"/>
    <property type="molecule type" value="Genomic_DNA"/>
</dbReference>
<sequence>VANIKVKGKSIPSVDVEDNVHSNGELSVPLLLSFPHSGESYPDDFGTNPELPFEILDFPNDRYVNELYRSRKELGLLSVHANFPRTYIDVNRNQHNIDIDMLTDGEDWYGRIHPNGAKTGTTLFWSKSKEVFDIYARKLRHTELKNRLAQCFVPYHQLMTYHIQQAYQKHGKVFILDCHSMTQFDGKLRGRKQRPEIDIGDR</sequence>
<name>A0A381V656_9ZZZZ</name>
<reference evidence="1" key="1">
    <citation type="submission" date="2018-05" db="EMBL/GenBank/DDBJ databases">
        <authorList>
            <person name="Lanie J.A."/>
            <person name="Ng W.-L."/>
            <person name="Kazmierczak K.M."/>
            <person name="Andrzejewski T.M."/>
            <person name="Davidsen T.M."/>
            <person name="Wayne K.J."/>
            <person name="Tettelin H."/>
            <person name="Glass J.I."/>
            <person name="Rusch D."/>
            <person name="Podicherti R."/>
            <person name="Tsui H.-C.T."/>
            <person name="Winkler M.E."/>
        </authorList>
    </citation>
    <scope>NUCLEOTIDE SEQUENCE</scope>
</reference>
<dbReference type="Pfam" id="PF05013">
    <property type="entry name" value="FGase"/>
    <property type="match status" value="1"/>
</dbReference>
<feature type="non-terminal residue" evidence="1">
    <location>
        <position position="1"/>
    </location>
</feature>